<dbReference type="RefSeq" id="WP_163170924.1">
    <property type="nucleotide sequence ID" value="NZ_CP044463.1"/>
</dbReference>
<dbReference type="EMBL" id="CP044463">
    <property type="protein sequence ID" value="QIC66431.1"/>
    <property type="molecule type" value="Genomic_DNA"/>
</dbReference>
<dbReference type="PANTHER" id="PTHR33990:SF1">
    <property type="entry name" value="PROTEIN YJDN"/>
    <property type="match status" value="1"/>
</dbReference>
<proteinExistence type="predicted"/>
<accession>A0AAE7BW24</accession>
<dbReference type="AlphaFoldDB" id="A0AAE7BW24"/>
<protein>
    <submittedName>
        <fullName evidence="2">VOC family protein</fullName>
    </submittedName>
</protein>
<dbReference type="InterPro" id="IPR004360">
    <property type="entry name" value="Glyas_Fos-R_dOase_dom"/>
</dbReference>
<dbReference type="CDD" id="cd06588">
    <property type="entry name" value="PhnB_like"/>
    <property type="match status" value="1"/>
</dbReference>
<dbReference type="SUPFAM" id="SSF54593">
    <property type="entry name" value="Glyoxalase/Bleomycin resistance protein/Dihydroxybiphenyl dioxygenase"/>
    <property type="match status" value="1"/>
</dbReference>
<dbReference type="Pfam" id="PF00903">
    <property type="entry name" value="Glyoxalase"/>
    <property type="match status" value="1"/>
</dbReference>
<sequence length="153" mass="17266">MRFNHYLNFQGETEAAFTFYRSVFGGEFSNLSRYGDMPGQEGIDLSDTDRSQILHISLPINEYTELMGSDINEKLDSPSSPTFTKGTNHYIAIILSASEQAEAQRLFEALSAKGKIEIPLEKTFWGALYGACTDQFGVQWMINCLLEERSPNF</sequence>
<evidence type="ECO:0000313" key="2">
    <source>
        <dbReference type="EMBL" id="QIC66431.1"/>
    </source>
</evidence>
<dbReference type="InterPro" id="IPR029068">
    <property type="entry name" value="Glyas_Bleomycin-R_OHBP_Dase"/>
</dbReference>
<evidence type="ECO:0000259" key="1">
    <source>
        <dbReference type="Pfam" id="PF00903"/>
    </source>
</evidence>
<dbReference type="InterPro" id="IPR028973">
    <property type="entry name" value="PhnB-like"/>
</dbReference>
<evidence type="ECO:0000313" key="3">
    <source>
        <dbReference type="Proteomes" id="UP000503505"/>
    </source>
</evidence>
<reference evidence="2 3" key="1">
    <citation type="submission" date="2019-09" db="EMBL/GenBank/DDBJ databases">
        <title>Non-baumannii Acinetobacter spp. carrying blaNDM-1 isolated in China.</title>
        <authorList>
            <person name="Cui C."/>
            <person name="Chen C."/>
            <person name="Sun J."/>
            <person name="Liu Y."/>
        </authorList>
    </citation>
    <scope>NUCLEOTIDE SEQUENCE [LARGE SCALE GENOMIC DNA]</scope>
    <source>
        <strain evidence="2 3">HZE23-1</strain>
    </source>
</reference>
<dbReference type="Proteomes" id="UP000503505">
    <property type="component" value="Chromosome"/>
</dbReference>
<feature type="domain" description="Glyoxalase/fosfomycin resistance/dioxygenase" evidence="1">
    <location>
        <begin position="2"/>
        <end position="142"/>
    </location>
</feature>
<name>A0AAE7BW24_9GAMM</name>
<dbReference type="PANTHER" id="PTHR33990">
    <property type="entry name" value="PROTEIN YJDN-RELATED"/>
    <property type="match status" value="1"/>
</dbReference>
<dbReference type="Gene3D" id="3.10.180.10">
    <property type="entry name" value="2,3-Dihydroxybiphenyl 1,2-Dioxygenase, domain 1"/>
    <property type="match status" value="1"/>
</dbReference>
<gene>
    <name evidence="2" type="ORF">FSC10_03225</name>
</gene>
<organism evidence="2 3">
    <name type="scientific">Acinetobacter schindleri</name>
    <dbReference type="NCBI Taxonomy" id="108981"/>
    <lineage>
        <taxon>Bacteria</taxon>
        <taxon>Pseudomonadati</taxon>
        <taxon>Pseudomonadota</taxon>
        <taxon>Gammaproteobacteria</taxon>
        <taxon>Moraxellales</taxon>
        <taxon>Moraxellaceae</taxon>
        <taxon>Acinetobacter</taxon>
    </lineage>
</organism>